<evidence type="ECO:0000313" key="5">
    <source>
        <dbReference type="EMBL" id="KJE20866.1"/>
    </source>
</evidence>
<keyword evidence="2 3" id="KW-0732">Signal</keyword>
<keyword evidence="6" id="KW-1185">Reference proteome</keyword>
<comment type="similarity">
    <text evidence="1">Belongs to the leucine-binding protein family.</text>
</comment>
<feature type="chain" id="PRO_5002326793" evidence="3">
    <location>
        <begin position="34"/>
        <end position="415"/>
    </location>
</feature>
<dbReference type="Gene3D" id="3.40.50.2300">
    <property type="match status" value="2"/>
</dbReference>
<accession>A0A0D8B9K8</accession>
<feature type="signal peptide" evidence="3">
    <location>
        <begin position="1"/>
        <end position="33"/>
    </location>
</feature>
<evidence type="ECO:0000256" key="2">
    <source>
        <dbReference type="ARBA" id="ARBA00022729"/>
    </source>
</evidence>
<feature type="domain" description="Leucine-binding protein" evidence="4">
    <location>
        <begin position="56"/>
        <end position="399"/>
    </location>
</feature>
<dbReference type="InterPro" id="IPR028082">
    <property type="entry name" value="Peripla_BP_I"/>
</dbReference>
<protein>
    <submittedName>
        <fullName evidence="5">ABC-type branched-chain amino acid transport system, periplasmic component</fullName>
    </submittedName>
</protein>
<comment type="caution">
    <text evidence="5">The sequence shown here is derived from an EMBL/GenBank/DDBJ whole genome shotgun (WGS) entry which is preliminary data.</text>
</comment>
<evidence type="ECO:0000256" key="3">
    <source>
        <dbReference type="SAM" id="SignalP"/>
    </source>
</evidence>
<dbReference type="OrthoDB" id="4482263at2"/>
<reference evidence="6" key="1">
    <citation type="submission" date="2015-02" db="EMBL/GenBank/DDBJ databases">
        <title>Draft Genome of Frankia sp. CpI1-S.</title>
        <authorList>
            <person name="Oshone R.T."/>
            <person name="Ngom M."/>
            <person name="Ghodhbane-Gtari F."/>
            <person name="Gtari M."/>
            <person name="Morris K."/>
            <person name="Thomas K."/>
            <person name="Sen A."/>
            <person name="Tisa L.S."/>
        </authorList>
    </citation>
    <scope>NUCLEOTIDE SEQUENCE [LARGE SCALE GENOMIC DNA]</scope>
    <source>
        <strain evidence="6">CpI1-S</strain>
    </source>
</reference>
<dbReference type="PATRIC" id="fig|1502723.3.peg.4804"/>
<dbReference type="AlphaFoldDB" id="A0A0D8B9K8"/>
<dbReference type="CDD" id="cd06341">
    <property type="entry name" value="PBP1_ABC_ligand_binding-like"/>
    <property type="match status" value="1"/>
</dbReference>
<dbReference type="PROSITE" id="PS51257">
    <property type="entry name" value="PROKAR_LIPOPROTEIN"/>
    <property type="match status" value="1"/>
</dbReference>
<dbReference type="RefSeq" id="WP_082122169.1">
    <property type="nucleotide sequence ID" value="NZ_JYFN01000049.1"/>
</dbReference>
<dbReference type="PANTHER" id="PTHR47235">
    <property type="entry name" value="BLR6548 PROTEIN"/>
    <property type="match status" value="1"/>
</dbReference>
<proteinExistence type="inferred from homology"/>
<gene>
    <name evidence="5" type="ORF">FF36_04830</name>
</gene>
<dbReference type="InterPro" id="IPR028081">
    <property type="entry name" value="Leu-bd"/>
</dbReference>
<sequence length="415" mass="42332" precursor="true">MRAVRALRPRSARTRASVAAAVGALLLATAACGSGSGGGGGGGTAPSSSGGPGGSPIKIGNVGVYSGFASDIAIAGSKGLQAWADGINAAGGIAGHPVEIIVKDDGGKPAKALQNVKELVEKDHVVALVGNHESGVDAAWASYASQHDVPVLGGTATGVAYTKDPNFFPVTGTNDTGYGGYANAAVLFHKTVVSVAYCAEVPACAQAASLLDTHARRLGIRSVPGQAISASATSYAAQCQKLKDSGAEAVFAASDLATAKRLVEQCAQQDYRPIWIDNPQNWRDSELSAPVWEGLVFAAPEPLWFGDGPGTAEFLAAMTKYQPGVLLNTSTTSGWYAGKVLEKTLAGASGAITSQTIYDGLYKLGPRFDLDGVLAPVTYAKGKPAVQEACTWYAQVKSGKLTTPFGAGRVCGKNA</sequence>
<reference evidence="5 6" key="2">
    <citation type="journal article" date="2016" name="Genome Announc.">
        <title>Permanent Draft Genome Sequences for Two Variants of Frankia sp. Strain CpI1, the First Frankia Strain Isolated from Root Nodules of Comptonia peregrina.</title>
        <authorList>
            <person name="Oshone R."/>
            <person name="Hurst S.G.IV."/>
            <person name="Abebe-Akele F."/>
            <person name="Simpson S."/>
            <person name="Morris K."/>
            <person name="Thomas W.K."/>
            <person name="Tisa L.S."/>
        </authorList>
    </citation>
    <scope>NUCLEOTIDE SEQUENCE [LARGE SCALE GENOMIC DNA]</scope>
    <source>
        <strain evidence="6">CpI1-S</strain>
    </source>
</reference>
<evidence type="ECO:0000313" key="6">
    <source>
        <dbReference type="Proteomes" id="UP000032545"/>
    </source>
</evidence>
<dbReference type="Pfam" id="PF13458">
    <property type="entry name" value="Peripla_BP_6"/>
    <property type="match status" value="1"/>
</dbReference>
<dbReference type="Proteomes" id="UP000032545">
    <property type="component" value="Unassembled WGS sequence"/>
</dbReference>
<evidence type="ECO:0000259" key="4">
    <source>
        <dbReference type="Pfam" id="PF13458"/>
    </source>
</evidence>
<dbReference type="EMBL" id="JYFN01000049">
    <property type="protein sequence ID" value="KJE20866.1"/>
    <property type="molecule type" value="Genomic_DNA"/>
</dbReference>
<name>A0A0D8B9K8_9ACTN</name>
<dbReference type="SUPFAM" id="SSF53822">
    <property type="entry name" value="Periplasmic binding protein-like I"/>
    <property type="match status" value="1"/>
</dbReference>
<organism evidence="5 6">
    <name type="scientific">Frankia torreyi</name>
    <dbReference type="NCBI Taxonomy" id="1856"/>
    <lineage>
        <taxon>Bacteria</taxon>
        <taxon>Bacillati</taxon>
        <taxon>Actinomycetota</taxon>
        <taxon>Actinomycetes</taxon>
        <taxon>Frankiales</taxon>
        <taxon>Frankiaceae</taxon>
        <taxon>Frankia</taxon>
    </lineage>
</organism>
<evidence type="ECO:0000256" key="1">
    <source>
        <dbReference type="ARBA" id="ARBA00010062"/>
    </source>
</evidence>
<dbReference type="PANTHER" id="PTHR47235:SF1">
    <property type="entry name" value="BLR6548 PROTEIN"/>
    <property type="match status" value="1"/>
</dbReference>